<protein>
    <submittedName>
        <fullName evidence="2">Uncharacterized protein</fullName>
    </submittedName>
</protein>
<evidence type="ECO:0000256" key="1">
    <source>
        <dbReference type="SAM" id="MobiDB-lite"/>
    </source>
</evidence>
<keyword evidence="3" id="KW-1185">Reference proteome</keyword>
<feature type="region of interest" description="Disordered" evidence="1">
    <location>
        <begin position="94"/>
        <end position="125"/>
    </location>
</feature>
<proteinExistence type="predicted"/>
<evidence type="ECO:0000313" key="3">
    <source>
        <dbReference type="Proteomes" id="UP000179769"/>
    </source>
</evidence>
<dbReference type="Proteomes" id="UP000179769">
    <property type="component" value="Unassembled WGS sequence"/>
</dbReference>
<accession>A0A1S1PP87</accession>
<gene>
    <name evidence="2" type="ORF">BBK14_24565</name>
</gene>
<dbReference type="EMBL" id="MAXA01000241">
    <property type="protein sequence ID" value="OHV23097.1"/>
    <property type="molecule type" value="Genomic_DNA"/>
</dbReference>
<organism evidence="2 3">
    <name type="scientific">Parafrankia soli</name>
    <dbReference type="NCBI Taxonomy" id="2599596"/>
    <lineage>
        <taxon>Bacteria</taxon>
        <taxon>Bacillati</taxon>
        <taxon>Actinomycetota</taxon>
        <taxon>Actinomycetes</taxon>
        <taxon>Frankiales</taxon>
        <taxon>Frankiaceae</taxon>
        <taxon>Parafrankia</taxon>
    </lineage>
</organism>
<sequence length="125" mass="13064">MEADPYPASYIATVQRNVREIGQPPGVDVNELVICPASARGSSGTSPRPRPARRVVTTDFDDLGATRGGHECLTPAEAHLLAGMLIRAATTFKAAENREKAVPPRRTTSGDEDGPGQATSALGAP</sequence>
<evidence type="ECO:0000313" key="2">
    <source>
        <dbReference type="EMBL" id="OHV23097.1"/>
    </source>
</evidence>
<name>A0A1S1PP87_9ACTN</name>
<dbReference type="RefSeq" id="WP_071065896.1">
    <property type="nucleotide sequence ID" value="NZ_MAXA01000241.1"/>
</dbReference>
<reference evidence="3" key="1">
    <citation type="submission" date="2016-07" db="EMBL/GenBank/DDBJ databases">
        <title>Frankia sp. NRRL B-16219 Genome sequencing.</title>
        <authorList>
            <person name="Ghodhbane-Gtari F."/>
            <person name="Swanson E."/>
            <person name="Gueddou A."/>
            <person name="Louati M."/>
            <person name="Nouioui I."/>
            <person name="Hezbri K."/>
            <person name="Abebe-Akele F."/>
            <person name="Simpson S."/>
            <person name="Morris K."/>
            <person name="Thomas K."/>
            <person name="Gtari M."/>
            <person name="Tisa L.S."/>
        </authorList>
    </citation>
    <scope>NUCLEOTIDE SEQUENCE [LARGE SCALE GENOMIC DNA]</scope>
    <source>
        <strain evidence="3">NRRL B-16219</strain>
    </source>
</reference>
<dbReference type="AlphaFoldDB" id="A0A1S1PP87"/>
<comment type="caution">
    <text evidence="2">The sequence shown here is derived from an EMBL/GenBank/DDBJ whole genome shotgun (WGS) entry which is preliminary data.</text>
</comment>